<feature type="compositionally biased region" description="Low complexity" evidence="6">
    <location>
        <begin position="269"/>
        <end position="303"/>
    </location>
</feature>
<sequence>MSQAPNEPQALASLFARRTSQGAVRSPLVSGSVRSGDGSTVLGPSLVTARAPAGEPEEAGWSSSASDDASSIPKWPARHGEDDMGSRRETVTVAGETTVAPSHSTIKSTSSKWHTVTTVATSSTAVSSHSVARYMHSGPGAPAPAGSSNSTPARSLPPMRPPAPGPPARGNAAGWSSEEDNEEGTTTHDPHTSKNSRRSTRDGSLNFCSVSTKSEASQVTSLPTPTGVVPDSSPSRLRGEALSCRVESTRREGPADDGWSCSDDDDDAAAAPVPAARARAADVISSSGTAATASPAAGGDTATWSSDGTESEPEHGAVPAPHVPYRPDPTASQFAVKRPPLAHAQGPTPALPAPTVRHATQALPPPKPHAVPSPSTMTTMTDACETGWSSDDEDARTGAASAASSGQAQGSMNQGLGALFPRSRPADEASSTPRHHSISVDHRDDSAAPCSVRDGRWQSMGQTMMSLQPLTTSATSGTHSRETFAEGLTLGRNCADVDPLALESPYVDELAYEKFCFAFAAMRLTSFLARSLRARGLSGADARSRVEAAHVAARELPRQFLLRKATSAGSWSRLVTVIEKALERVPLRNLTPQRAHPELCDVHVVTHAEAERTSQTRGSDGGWSDDEEEGGTPLTFDCPQTPNSGPERPAYTACDWLRGEMRAFSERRRSALGEWAALRFMTASRSAAHPESCGRTSGISADSDDTWDQVKSHIGMDEVVPGVFCGSWQPAADTAELARAGVSHVVSCINIRAPAPATTTMLDMNDRADQHIDPDSTTGLNAIRRHCFEAGRRVLVHCGSGVSRAPLIIVYALARMYELPADVATSIVRAGRPCICLNNGFRQQLLATFGPAHRDSSTDRSGSPNAKRHTPVRRGPTPPLGRPADSAARP</sequence>
<feature type="compositionally biased region" description="Polar residues" evidence="6">
    <location>
        <begin position="202"/>
        <end position="224"/>
    </location>
</feature>
<dbReference type="GO" id="GO:0004722">
    <property type="term" value="F:protein serine/threonine phosphatase activity"/>
    <property type="evidence" value="ECO:0007669"/>
    <property type="project" value="UniProtKB-EC"/>
</dbReference>
<dbReference type="PROSITE" id="PS50056">
    <property type="entry name" value="TYR_PHOSPHATASE_2"/>
    <property type="match status" value="1"/>
</dbReference>
<dbReference type="PANTHER" id="PTHR45948:SF2">
    <property type="entry name" value="DUAL SPECIFICITY PROTEIN PHOSPHATASE"/>
    <property type="match status" value="1"/>
</dbReference>
<comment type="catalytic activity">
    <reaction evidence="5">
        <text>O-phospho-L-threonyl-[protein] + H2O = L-threonyl-[protein] + phosphate</text>
        <dbReference type="Rhea" id="RHEA:47004"/>
        <dbReference type="Rhea" id="RHEA-COMP:11060"/>
        <dbReference type="Rhea" id="RHEA-COMP:11605"/>
        <dbReference type="ChEBI" id="CHEBI:15377"/>
        <dbReference type="ChEBI" id="CHEBI:30013"/>
        <dbReference type="ChEBI" id="CHEBI:43474"/>
        <dbReference type="ChEBI" id="CHEBI:61977"/>
        <dbReference type="EC" id="3.1.3.16"/>
    </reaction>
</comment>
<dbReference type="GO" id="GO:0005829">
    <property type="term" value="C:cytosol"/>
    <property type="evidence" value="ECO:0007669"/>
    <property type="project" value="TreeGrafter"/>
</dbReference>
<dbReference type="InterPro" id="IPR020422">
    <property type="entry name" value="TYR_PHOSPHATASE_DUAL_dom"/>
</dbReference>
<feature type="compositionally biased region" description="Low complexity" evidence="6">
    <location>
        <begin position="134"/>
        <end position="157"/>
    </location>
</feature>
<feature type="region of interest" description="Disordered" evidence="6">
    <location>
        <begin position="852"/>
        <end position="890"/>
    </location>
</feature>
<reference evidence="8" key="1">
    <citation type="submission" date="2021-01" db="EMBL/GenBank/DDBJ databases">
        <authorList>
            <person name="Corre E."/>
            <person name="Pelletier E."/>
            <person name="Niang G."/>
            <person name="Scheremetjew M."/>
            <person name="Finn R."/>
            <person name="Kale V."/>
            <person name="Holt S."/>
            <person name="Cochrane G."/>
            <person name="Meng A."/>
            <person name="Brown T."/>
            <person name="Cohen L."/>
        </authorList>
    </citation>
    <scope>NUCLEOTIDE SEQUENCE</scope>
    <source>
        <strain evidence="8">CCAP 1951/1</strain>
    </source>
</reference>
<evidence type="ECO:0000256" key="1">
    <source>
        <dbReference type="ARBA" id="ARBA00008601"/>
    </source>
</evidence>
<accession>A0A7S1QLD3</accession>
<dbReference type="EMBL" id="HBGF01042315">
    <property type="protein sequence ID" value="CAD9142304.1"/>
    <property type="molecule type" value="Transcribed_RNA"/>
</dbReference>
<evidence type="ECO:0000256" key="4">
    <source>
        <dbReference type="ARBA" id="ARBA00047761"/>
    </source>
</evidence>
<evidence type="ECO:0000256" key="3">
    <source>
        <dbReference type="ARBA" id="ARBA00022912"/>
    </source>
</evidence>
<dbReference type="InterPro" id="IPR000387">
    <property type="entry name" value="Tyr_Pase_dom"/>
</dbReference>
<dbReference type="Gene3D" id="3.90.190.10">
    <property type="entry name" value="Protein tyrosine phosphatase superfamily"/>
    <property type="match status" value="1"/>
</dbReference>
<evidence type="ECO:0000256" key="6">
    <source>
        <dbReference type="SAM" id="MobiDB-lite"/>
    </source>
</evidence>
<gene>
    <name evidence="8" type="ORF">NDES1114_LOCUS28336</name>
</gene>
<protein>
    <recommendedName>
        <fullName evidence="7">Tyrosine specific protein phosphatases domain-containing protein</fullName>
    </recommendedName>
</protein>
<feature type="region of interest" description="Disordered" evidence="6">
    <location>
        <begin position="134"/>
        <end position="453"/>
    </location>
</feature>
<evidence type="ECO:0000259" key="7">
    <source>
        <dbReference type="PROSITE" id="PS50056"/>
    </source>
</evidence>
<dbReference type="CDD" id="cd14498">
    <property type="entry name" value="DSP"/>
    <property type="match status" value="1"/>
</dbReference>
<dbReference type="InterPro" id="IPR000340">
    <property type="entry name" value="Dual-sp_phosphatase_cat-dom"/>
</dbReference>
<dbReference type="GO" id="GO:0004725">
    <property type="term" value="F:protein tyrosine phosphatase activity"/>
    <property type="evidence" value="ECO:0007669"/>
    <property type="project" value="TreeGrafter"/>
</dbReference>
<proteinExistence type="inferred from homology"/>
<feature type="region of interest" description="Disordered" evidence="6">
    <location>
        <begin position="1"/>
        <end position="88"/>
    </location>
</feature>
<dbReference type="SUPFAM" id="SSF52799">
    <property type="entry name" value="(Phosphotyrosine protein) phosphatases II"/>
    <property type="match status" value="1"/>
</dbReference>
<dbReference type="SMART" id="SM00195">
    <property type="entry name" value="DSPc"/>
    <property type="match status" value="1"/>
</dbReference>
<dbReference type="Pfam" id="PF00782">
    <property type="entry name" value="DSPc"/>
    <property type="match status" value="1"/>
</dbReference>
<evidence type="ECO:0000256" key="5">
    <source>
        <dbReference type="ARBA" id="ARBA00048336"/>
    </source>
</evidence>
<feature type="region of interest" description="Disordered" evidence="6">
    <location>
        <begin position="610"/>
        <end position="649"/>
    </location>
</feature>
<feature type="compositionally biased region" description="Pro residues" evidence="6">
    <location>
        <begin position="158"/>
        <end position="167"/>
    </location>
</feature>
<comment type="catalytic activity">
    <reaction evidence="4">
        <text>O-phospho-L-seryl-[protein] + H2O = L-seryl-[protein] + phosphate</text>
        <dbReference type="Rhea" id="RHEA:20629"/>
        <dbReference type="Rhea" id="RHEA-COMP:9863"/>
        <dbReference type="Rhea" id="RHEA-COMP:11604"/>
        <dbReference type="ChEBI" id="CHEBI:15377"/>
        <dbReference type="ChEBI" id="CHEBI:29999"/>
        <dbReference type="ChEBI" id="CHEBI:43474"/>
        <dbReference type="ChEBI" id="CHEBI:83421"/>
        <dbReference type="EC" id="3.1.3.16"/>
    </reaction>
</comment>
<evidence type="ECO:0000256" key="2">
    <source>
        <dbReference type="ARBA" id="ARBA00022801"/>
    </source>
</evidence>
<evidence type="ECO:0000313" key="8">
    <source>
        <dbReference type="EMBL" id="CAD9142304.1"/>
    </source>
</evidence>
<dbReference type="AlphaFoldDB" id="A0A7S1QLD3"/>
<dbReference type="InterPro" id="IPR029021">
    <property type="entry name" value="Prot-tyrosine_phosphatase-like"/>
</dbReference>
<dbReference type="GO" id="GO:0007165">
    <property type="term" value="P:signal transduction"/>
    <property type="evidence" value="ECO:0007669"/>
    <property type="project" value="TreeGrafter"/>
</dbReference>
<feature type="compositionally biased region" description="Basic and acidic residues" evidence="6">
    <location>
        <begin position="78"/>
        <end position="88"/>
    </location>
</feature>
<organism evidence="8">
    <name type="scientific">Neobodo designis</name>
    <name type="common">Flagellated protozoan</name>
    <name type="synonym">Bodo designis</name>
    <dbReference type="NCBI Taxonomy" id="312471"/>
    <lineage>
        <taxon>Eukaryota</taxon>
        <taxon>Discoba</taxon>
        <taxon>Euglenozoa</taxon>
        <taxon>Kinetoplastea</taxon>
        <taxon>Metakinetoplastina</taxon>
        <taxon>Neobodonida</taxon>
        <taxon>Neobodo</taxon>
    </lineage>
</organism>
<name>A0A7S1QLD3_NEODS</name>
<keyword evidence="2" id="KW-0378">Hydrolase</keyword>
<feature type="compositionally biased region" description="Low complexity" evidence="6">
    <location>
        <begin position="398"/>
        <end position="411"/>
    </location>
</feature>
<comment type="similarity">
    <text evidence="1">Belongs to the protein-tyrosine phosphatase family. Non-receptor class dual specificity subfamily.</text>
</comment>
<dbReference type="PANTHER" id="PTHR45948">
    <property type="entry name" value="DUAL SPECIFICITY PROTEIN PHOSPHATASE DDB_G0269404-RELATED"/>
    <property type="match status" value="1"/>
</dbReference>
<feature type="domain" description="Tyrosine specific protein phosphatases" evidence="7">
    <location>
        <begin position="774"/>
        <end position="833"/>
    </location>
</feature>
<feature type="compositionally biased region" description="Low complexity" evidence="6">
    <location>
        <begin position="51"/>
        <end position="71"/>
    </location>
</feature>
<keyword evidence="3" id="KW-0904">Protein phosphatase</keyword>